<gene>
    <name evidence="2" type="ORF">Anas_02309</name>
</gene>
<name>A0A5N5TKB8_9CRUS</name>
<feature type="domain" description="Myb/SANT-like DNA-binding" evidence="1">
    <location>
        <begin position="436"/>
        <end position="528"/>
    </location>
</feature>
<dbReference type="PANTHER" id="PTHR22666">
    <property type="entry name" value="MYB_SANT-LIKE DNA-BINDING DOMAIN-CONTAINING PROTEIN 1"/>
    <property type="match status" value="1"/>
</dbReference>
<dbReference type="OrthoDB" id="691673at2759"/>
<protein>
    <recommendedName>
        <fullName evidence="1">Myb/SANT-like DNA-binding domain-containing protein</fullName>
    </recommendedName>
</protein>
<dbReference type="InterPro" id="IPR044822">
    <property type="entry name" value="Myb_DNA-bind_4"/>
</dbReference>
<dbReference type="Proteomes" id="UP000326759">
    <property type="component" value="Unassembled WGS sequence"/>
</dbReference>
<accession>A0A5N5TKB8</accession>
<dbReference type="GO" id="GO:0045893">
    <property type="term" value="P:positive regulation of DNA-templated transcription"/>
    <property type="evidence" value="ECO:0007669"/>
    <property type="project" value="TreeGrafter"/>
</dbReference>
<feature type="domain" description="Myb/SANT-like DNA-binding" evidence="1">
    <location>
        <begin position="283"/>
        <end position="371"/>
    </location>
</feature>
<keyword evidence="3" id="KW-1185">Reference proteome</keyword>
<dbReference type="InterPro" id="IPR026095">
    <property type="entry name" value="Myb/SANT-like_DNA-bd_dom_prot"/>
</dbReference>
<comment type="caution">
    <text evidence="2">The sequence shown here is derived from an EMBL/GenBank/DDBJ whole genome shotgun (WGS) entry which is preliminary data.</text>
</comment>
<dbReference type="Pfam" id="PF13837">
    <property type="entry name" value="Myb_DNA-bind_4"/>
    <property type="match status" value="5"/>
</dbReference>
<feature type="domain" description="Myb/SANT-like DNA-binding" evidence="1">
    <location>
        <begin position="137"/>
        <end position="226"/>
    </location>
</feature>
<dbReference type="GO" id="GO:0016604">
    <property type="term" value="C:nuclear body"/>
    <property type="evidence" value="ECO:0007669"/>
    <property type="project" value="TreeGrafter"/>
</dbReference>
<dbReference type="EMBL" id="SEYY01000724">
    <property type="protein sequence ID" value="KAB7506610.1"/>
    <property type="molecule type" value="Genomic_DNA"/>
</dbReference>
<organism evidence="2 3">
    <name type="scientific">Armadillidium nasatum</name>
    <dbReference type="NCBI Taxonomy" id="96803"/>
    <lineage>
        <taxon>Eukaryota</taxon>
        <taxon>Metazoa</taxon>
        <taxon>Ecdysozoa</taxon>
        <taxon>Arthropoda</taxon>
        <taxon>Crustacea</taxon>
        <taxon>Multicrustacea</taxon>
        <taxon>Malacostraca</taxon>
        <taxon>Eumalacostraca</taxon>
        <taxon>Peracarida</taxon>
        <taxon>Isopoda</taxon>
        <taxon>Oniscidea</taxon>
        <taxon>Crinocheta</taxon>
        <taxon>Armadillidiidae</taxon>
        <taxon>Armadillidium</taxon>
    </lineage>
</organism>
<feature type="domain" description="Myb/SANT-like DNA-binding" evidence="1">
    <location>
        <begin position="2"/>
        <end position="88"/>
    </location>
</feature>
<dbReference type="PANTHER" id="PTHR22666:SF3">
    <property type="entry name" value="MYB_SANT-LIKE DNA-BINDING DOMAIN-CONTAINING PROTEIN 1"/>
    <property type="match status" value="1"/>
</dbReference>
<dbReference type="Gene3D" id="1.10.10.60">
    <property type="entry name" value="Homeodomain-like"/>
    <property type="match status" value="1"/>
</dbReference>
<evidence type="ECO:0000313" key="3">
    <source>
        <dbReference type="Proteomes" id="UP000326759"/>
    </source>
</evidence>
<proteinExistence type="predicted"/>
<evidence type="ECO:0000259" key="1">
    <source>
        <dbReference type="Pfam" id="PF13837"/>
    </source>
</evidence>
<sequence length="747" mass="88249">MWDDKEISALIDLWEEYLPELSKPRKDRKVFVAIVKKLQKVLKRDIPFTREEIQMKLYILRKQYNKNKKKQIHLKCKPTWRFFSKIDKFSRKLHQGSFLNELVSSDKNNFIEVNEENLDENEMEKMDDTVDCIIRERERWSHKEITALIDLWEEYLPELCKPGKRTHIFLKIAKQLQKTLERDPSFTYKDVQMKLYILKKQYSRNKKRHKAIGGNPPSWRYFSKISRFLEQSSDLLSSSSKAGSESSLANTDDKTDVSEAKLVFENMERDVNESLGLYRERIFWSDEEISILINIWEEYLPELRGPRKNKPIFIEMAHRLQEILKKDIPFTYKDVEVKLTILKKQYNTNKRRLLKPGCNPPTWRFFQRIHNFFNEPLQNEGYFQWMSQVDSDSCQISTSYGSSTSEEVPFPASEEIVTDTEDQSKILTVNENYNSVWTKRDISALIDVWEECCPALQFPGKKTQIFIEMAKKLQAVLKKDNPFSFQDIQIKLNTLKNQYRALKKKSEESGFDPSIDQPTWQFFPRIHEFYGKVSFNENYPQSFPQNKSSIVFSGNTISEEKQSQPKEEAVDVSENLVHELIDIDQKAEILGERYKWTDNEISALIDLWEENVGALRSPGRNLQIFLEMAKKLQKILNKEIPFTFRDIQTKLYSLKSQYGTNKRKQMKDDSKLPAWQFFSRIDKFYRQKPEYDYFSPHCSQTDSDSPSIHLTSVQSSRMETNLLGYDDAPVDQKNLIIEEMGNGENCK</sequence>
<feature type="domain" description="Myb/SANT-like DNA-binding" evidence="1">
    <location>
        <begin position="593"/>
        <end position="683"/>
    </location>
</feature>
<dbReference type="AlphaFoldDB" id="A0A5N5TKB8"/>
<reference evidence="2 3" key="1">
    <citation type="journal article" date="2019" name="PLoS Biol.">
        <title>Sex chromosomes control vertical transmission of feminizing Wolbachia symbionts in an isopod.</title>
        <authorList>
            <person name="Becking T."/>
            <person name="Chebbi M.A."/>
            <person name="Giraud I."/>
            <person name="Moumen B."/>
            <person name="Laverre T."/>
            <person name="Caubet Y."/>
            <person name="Peccoud J."/>
            <person name="Gilbert C."/>
            <person name="Cordaux R."/>
        </authorList>
    </citation>
    <scope>NUCLEOTIDE SEQUENCE [LARGE SCALE GENOMIC DNA]</scope>
    <source>
        <strain evidence="2">ANa2</strain>
        <tissue evidence="2">Whole body excluding digestive tract and cuticle</tissue>
    </source>
</reference>
<evidence type="ECO:0000313" key="2">
    <source>
        <dbReference type="EMBL" id="KAB7506610.1"/>
    </source>
</evidence>